<proteinExistence type="predicted"/>
<gene>
    <name evidence="2" type="ORF">E2C01_006978</name>
</gene>
<name>A0A5B7CY83_PORTR</name>
<accession>A0A5B7CY83</accession>
<organism evidence="2 3">
    <name type="scientific">Portunus trituberculatus</name>
    <name type="common">Swimming crab</name>
    <name type="synonym">Neptunus trituberculatus</name>
    <dbReference type="NCBI Taxonomy" id="210409"/>
    <lineage>
        <taxon>Eukaryota</taxon>
        <taxon>Metazoa</taxon>
        <taxon>Ecdysozoa</taxon>
        <taxon>Arthropoda</taxon>
        <taxon>Crustacea</taxon>
        <taxon>Multicrustacea</taxon>
        <taxon>Malacostraca</taxon>
        <taxon>Eumalacostraca</taxon>
        <taxon>Eucarida</taxon>
        <taxon>Decapoda</taxon>
        <taxon>Pleocyemata</taxon>
        <taxon>Brachyura</taxon>
        <taxon>Eubrachyura</taxon>
        <taxon>Portunoidea</taxon>
        <taxon>Portunidae</taxon>
        <taxon>Portuninae</taxon>
        <taxon>Portunus</taxon>
    </lineage>
</organism>
<dbReference type="AlphaFoldDB" id="A0A5B7CY83"/>
<protein>
    <submittedName>
        <fullName evidence="2">Uncharacterized protein</fullName>
    </submittedName>
</protein>
<evidence type="ECO:0000313" key="3">
    <source>
        <dbReference type="Proteomes" id="UP000324222"/>
    </source>
</evidence>
<feature type="region of interest" description="Disordered" evidence="1">
    <location>
        <begin position="18"/>
        <end position="50"/>
    </location>
</feature>
<dbReference type="EMBL" id="VSRR010000336">
    <property type="protein sequence ID" value="MPC14218.1"/>
    <property type="molecule type" value="Genomic_DNA"/>
</dbReference>
<evidence type="ECO:0000313" key="2">
    <source>
        <dbReference type="EMBL" id="MPC14218.1"/>
    </source>
</evidence>
<evidence type="ECO:0000256" key="1">
    <source>
        <dbReference type="SAM" id="MobiDB-lite"/>
    </source>
</evidence>
<reference evidence="2 3" key="1">
    <citation type="submission" date="2019-05" db="EMBL/GenBank/DDBJ databases">
        <title>Another draft genome of Portunus trituberculatus and its Hox gene families provides insights of decapod evolution.</title>
        <authorList>
            <person name="Jeong J.-H."/>
            <person name="Song I."/>
            <person name="Kim S."/>
            <person name="Choi T."/>
            <person name="Kim D."/>
            <person name="Ryu S."/>
            <person name="Kim W."/>
        </authorList>
    </citation>
    <scope>NUCLEOTIDE SEQUENCE [LARGE SCALE GENOMIC DNA]</scope>
    <source>
        <tissue evidence="2">Muscle</tissue>
    </source>
</reference>
<keyword evidence="3" id="KW-1185">Reference proteome</keyword>
<dbReference type="Proteomes" id="UP000324222">
    <property type="component" value="Unassembled WGS sequence"/>
</dbReference>
<comment type="caution">
    <text evidence="2">The sequence shown here is derived from an EMBL/GenBank/DDBJ whole genome shotgun (WGS) entry which is preliminary data.</text>
</comment>
<sequence length="67" mass="7623">MSSSETHQVPLFTGGLIDNGRFLGEQQTESSLDDLDEENTPLPQQTPKKKKTHLWLFPQHLHFCCKG</sequence>